<dbReference type="SUPFAM" id="SSF46689">
    <property type="entry name" value="Homeodomain-like"/>
    <property type="match status" value="1"/>
</dbReference>
<dbReference type="InterPro" id="IPR001647">
    <property type="entry name" value="HTH_TetR"/>
</dbReference>
<proteinExistence type="predicted"/>
<organism evidence="5 6">
    <name type="scientific">Azospirillum brasilense</name>
    <dbReference type="NCBI Taxonomy" id="192"/>
    <lineage>
        <taxon>Bacteria</taxon>
        <taxon>Pseudomonadati</taxon>
        <taxon>Pseudomonadota</taxon>
        <taxon>Alphaproteobacteria</taxon>
        <taxon>Rhodospirillales</taxon>
        <taxon>Azospirillaceae</taxon>
        <taxon>Azospirillum</taxon>
    </lineage>
</organism>
<dbReference type="Pfam" id="PF00440">
    <property type="entry name" value="TetR_N"/>
    <property type="match status" value="1"/>
</dbReference>
<evidence type="ECO:0000256" key="3">
    <source>
        <dbReference type="SAM" id="MobiDB-lite"/>
    </source>
</evidence>
<sequence length="205" mass="22902">MSTQSRWWRGRPLSEDKRSAILAAAAHWVAEEGLSARTAKIAKSAGVAEGTIFNYFPTKDDLLNELYVALKASLDAMQAGFRQREDRPGRWEMIWNAYVDWSVGNDAKRRALRQLRVSETITPESRKAALGTMEAMAAALFDGPDRTSPARRVTSPRGVRGACRDDHRTDRQESDRPCALPSEGVRELLASDQRGMTFFAPKMSD</sequence>
<evidence type="ECO:0000259" key="4">
    <source>
        <dbReference type="PROSITE" id="PS50977"/>
    </source>
</evidence>
<evidence type="ECO:0000256" key="2">
    <source>
        <dbReference type="PROSITE-ProRule" id="PRU00335"/>
    </source>
</evidence>
<dbReference type="Gene3D" id="1.10.357.10">
    <property type="entry name" value="Tetracycline Repressor, domain 2"/>
    <property type="match status" value="1"/>
</dbReference>
<dbReference type="EMBL" id="CP032347">
    <property type="protein sequence ID" value="QCO18018.1"/>
    <property type="molecule type" value="Genomic_DNA"/>
</dbReference>
<evidence type="ECO:0000313" key="5">
    <source>
        <dbReference type="EMBL" id="QCO18018.1"/>
    </source>
</evidence>
<reference evidence="5 6" key="1">
    <citation type="submission" date="2018-09" db="EMBL/GenBank/DDBJ databases">
        <title>Whole genome based analysis of evolution and adaptive divergence in Indian and Brazilian strains of Azospirillum brasilense.</title>
        <authorList>
            <person name="Singh C."/>
            <person name="Tripathi A.K."/>
        </authorList>
    </citation>
    <scope>NUCLEOTIDE SEQUENCE [LARGE SCALE GENOMIC DNA]</scope>
    <source>
        <strain evidence="5 6">MTCC4039</strain>
        <plasmid evidence="5 6">p2</plasmid>
    </source>
</reference>
<keyword evidence="1 2" id="KW-0238">DNA-binding</keyword>
<feature type="region of interest" description="Disordered" evidence="3">
    <location>
        <begin position="144"/>
        <end position="178"/>
    </location>
</feature>
<dbReference type="PANTHER" id="PTHR30055:SF222">
    <property type="entry name" value="REGULATORY PROTEIN"/>
    <property type="match status" value="1"/>
</dbReference>
<dbReference type="PROSITE" id="PS50977">
    <property type="entry name" value="HTH_TETR_2"/>
    <property type="match status" value="1"/>
</dbReference>
<gene>
    <name evidence="5" type="ORF">D3869_22225</name>
</gene>
<dbReference type="InterPro" id="IPR050109">
    <property type="entry name" value="HTH-type_TetR-like_transc_reg"/>
</dbReference>
<name>A0A4D8R4N3_AZOBR</name>
<keyword evidence="5" id="KW-0614">Plasmid</keyword>
<feature type="compositionally biased region" description="Basic and acidic residues" evidence="3">
    <location>
        <begin position="162"/>
        <end position="176"/>
    </location>
</feature>
<feature type="DNA-binding region" description="H-T-H motif" evidence="2">
    <location>
        <begin position="37"/>
        <end position="56"/>
    </location>
</feature>
<dbReference type="Proteomes" id="UP000298693">
    <property type="component" value="Plasmid p2"/>
</dbReference>
<dbReference type="AlphaFoldDB" id="A0A4D8R4N3"/>
<feature type="domain" description="HTH tetR-type" evidence="4">
    <location>
        <begin position="15"/>
        <end position="74"/>
    </location>
</feature>
<evidence type="ECO:0000313" key="6">
    <source>
        <dbReference type="Proteomes" id="UP000298693"/>
    </source>
</evidence>
<dbReference type="PRINTS" id="PR00455">
    <property type="entry name" value="HTHTETR"/>
</dbReference>
<accession>A0A4D8R4N3</accession>
<dbReference type="PANTHER" id="PTHR30055">
    <property type="entry name" value="HTH-TYPE TRANSCRIPTIONAL REGULATOR RUTR"/>
    <property type="match status" value="1"/>
</dbReference>
<evidence type="ECO:0000256" key="1">
    <source>
        <dbReference type="ARBA" id="ARBA00023125"/>
    </source>
</evidence>
<geneLocation type="plasmid" evidence="5">
    <name>p2</name>
</geneLocation>
<protein>
    <submittedName>
        <fullName evidence="5">TetR/AcrR family transcriptional regulator</fullName>
    </submittedName>
</protein>
<dbReference type="GO" id="GO:0003677">
    <property type="term" value="F:DNA binding"/>
    <property type="evidence" value="ECO:0007669"/>
    <property type="project" value="UniProtKB-UniRule"/>
</dbReference>
<dbReference type="InterPro" id="IPR009057">
    <property type="entry name" value="Homeodomain-like_sf"/>
</dbReference>